<gene>
    <name evidence="1" type="ORF">GCM10010124_00500</name>
</gene>
<reference evidence="1" key="2">
    <citation type="submission" date="2020-09" db="EMBL/GenBank/DDBJ databases">
        <authorList>
            <person name="Sun Q."/>
            <person name="Ohkuma M."/>
        </authorList>
    </citation>
    <scope>NUCLEOTIDE SEQUENCE</scope>
    <source>
        <strain evidence="1">JCM 3091</strain>
    </source>
</reference>
<evidence type="ECO:0000313" key="2">
    <source>
        <dbReference type="Proteomes" id="UP000662200"/>
    </source>
</evidence>
<sequence length="210" mass="21950">MSTSSFGEVGLRVAPVRWPATGLQSARRAAGRLAADLRRWAGTPPPEAAPPLSESQRHLATALEAALAGMRERTGHRGTRQAYDAADVLAPLLVLGRTAEEPVCWEVPDGLYVNGHPEALAHIFLALLGNAARHAPGAAVTVGGERVGGYVRLTVANPCAEGAEPGMGLRLCARMVVAEGGRMQVQPGTDGAPATWRVLVDLPASHTPPR</sequence>
<reference evidence="1" key="1">
    <citation type="journal article" date="2014" name="Int. J. Syst. Evol. Microbiol.">
        <title>Complete genome sequence of Corynebacterium casei LMG S-19264T (=DSM 44701T), isolated from a smear-ripened cheese.</title>
        <authorList>
            <consortium name="US DOE Joint Genome Institute (JGI-PGF)"/>
            <person name="Walter F."/>
            <person name="Albersmeier A."/>
            <person name="Kalinowski J."/>
            <person name="Ruckert C."/>
        </authorList>
    </citation>
    <scope>NUCLEOTIDE SEQUENCE</scope>
    <source>
        <strain evidence="1">JCM 3091</strain>
    </source>
</reference>
<dbReference type="Gene3D" id="3.30.565.10">
    <property type="entry name" value="Histidine kinase-like ATPase, C-terminal domain"/>
    <property type="match status" value="1"/>
</dbReference>
<proteinExistence type="predicted"/>
<dbReference type="SUPFAM" id="SSF55874">
    <property type="entry name" value="ATPase domain of HSP90 chaperone/DNA topoisomerase II/histidine kinase"/>
    <property type="match status" value="1"/>
</dbReference>
<organism evidence="1 2">
    <name type="scientific">Pilimelia terevasa</name>
    <dbReference type="NCBI Taxonomy" id="53372"/>
    <lineage>
        <taxon>Bacteria</taxon>
        <taxon>Bacillati</taxon>
        <taxon>Actinomycetota</taxon>
        <taxon>Actinomycetes</taxon>
        <taxon>Micromonosporales</taxon>
        <taxon>Micromonosporaceae</taxon>
        <taxon>Pilimelia</taxon>
    </lineage>
</organism>
<dbReference type="InterPro" id="IPR036890">
    <property type="entry name" value="HATPase_C_sf"/>
</dbReference>
<dbReference type="EMBL" id="BMQC01000001">
    <property type="protein sequence ID" value="GGK11751.1"/>
    <property type="molecule type" value="Genomic_DNA"/>
</dbReference>
<accession>A0A8J3BFQ9</accession>
<dbReference type="Proteomes" id="UP000662200">
    <property type="component" value="Unassembled WGS sequence"/>
</dbReference>
<keyword evidence="2" id="KW-1185">Reference proteome</keyword>
<dbReference type="AlphaFoldDB" id="A0A8J3BFQ9"/>
<dbReference type="RefSeq" id="WP_189112103.1">
    <property type="nucleotide sequence ID" value="NZ_BMQC01000001.1"/>
</dbReference>
<protein>
    <submittedName>
        <fullName evidence="1">Uncharacterized protein</fullName>
    </submittedName>
</protein>
<name>A0A8J3BFQ9_9ACTN</name>
<evidence type="ECO:0000313" key="1">
    <source>
        <dbReference type="EMBL" id="GGK11751.1"/>
    </source>
</evidence>
<comment type="caution">
    <text evidence="1">The sequence shown here is derived from an EMBL/GenBank/DDBJ whole genome shotgun (WGS) entry which is preliminary data.</text>
</comment>